<protein>
    <submittedName>
        <fullName evidence="1">Uncharacterized protein</fullName>
    </submittedName>
</protein>
<reference evidence="1 2" key="1">
    <citation type="submission" date="2016-02" db="EMBL/GenBank/DDBJ databases">
        <authorList>
            <consortium name="Pathogen Informatics"/>
        </authorList>
    </citation>
    <scope>NUCLEOTIDE SEQUENCE [LARGE SCALE GENOMIC DNA]</scope>
    <source>
        <strain evidence="1 2">RC20</strain>
    </source>
</reference>
<evidence type="ECO:0000313" key="2">
    <source>
        <dbReference type="Proteomes" id="UP000069632"/>
    </source>
</evidence>
<dbReference type="EMBL" id="FIZP01000008">
    <property type="protein sequence ID" value="CZE48445.1"/>
    <property type="molecule type" value="Genomic_DNA"/>
</dbReference>
<proteinExistence type="predicted"/>
<dbReference type="RefSeq" id="WP_075540372.1">
    <property type="nucleotide sequence ID" value="NZ_CP053844.1"/>
</dbReference>
<keyword evidence="2" id="KW-1185">Reference proteome</keyword>
<accession>A0A128EHT2</accession>
<evidence type="ECO:0000313" key="1">
    <source>
        <dbReference type="EMBL" id="CZE48445.1"/>
    </source>
</evidence>
<name>A0A128EHT2_9BACT</name>
<sequence length="100" mass="11786">MDKQKAKYAFKYYGYSGCNNASNERCNIWIKSKGLILKDISGNKIAEYRSYEKINLFNYIYLSIFGELSWGYVGCEEIYKNISDAIDNKNKILKELNYEY</sequence>
<gene>
    <name evidence="1" type="ORF">ERS672216_01421</name>
</gene>
<dbReference type="AlphaFoldDB" id="A0A128EHT2"/>
<dbReference type="Proteomes" id="UP000069632">
    <property type="component" value="Unassembled WGS sequence"/>
</dbReference>
<organism evidence="1 2">
    <name type="scientific">Campylobacter geochelonis</name>
    <dbReference type="NCBI Taxonomy" id="1780362"/>
    <lineage>
        <taxon>Bacteria</taxon>
        <taxon>Pseudomonadati</taxon>
        <taxon>Campylobacterota</taxon>
        <taxon>Epsilonproteobacteria</taxon>
        <taxon>Campylobacterales</taxon>
        <taxon>Campylobacteraceae</taxon>
        <taxon>Campylobacter</taxon>
    </lineage>
</organism>